<comment type="caution">
    <text evidence="3">The sequence shown here is derived from an EMBL/GenBank/DDBJ whole genome shotgun (WGS) entry which is preliminary data.</text>
</comment>
<dbReference type="Proteomes" id="UP000522688">
    <property type="component" value="Unassembled WGS sequence"/>
</dbReference>
<sequence length="248" mass="27227">MELNEWSVVATIGAAIGTTASAVVVAFQAVYTKRSAQSAEAAVAVAQDTLREAQIARLDARAPQLIISASRYVMTDVTMPGPNLKETTVEDNTIFRLPRDESIRLRVLVDVEIRNDGQVPIELKASSGFRVGGLHRVHVLIVEPNQVTKGEYKIEYALSHWIGAHKYQDKDGEGTPTAGQFVLSYRGPNDSDVDAVYTIKNSGSIVEPVPDQEGSWRITGIFDRELTSTVMPAVFTYHRSRTRGDVIL</sequence>
<reference evidence="3 5" key="2">
    <citation type="submission" date="2020-07" db="EMBL/GenBank/DDBJ databases">
        <title>Sequencing the genomes of 1000 actinobacteria strains.</title>
        <authorList>
            <person name="Klenk H.-P."/>
        </authorList>
    </citation>
    <scope>NUCLEOTIDE SEQUENCE [LARGE SCALE GENOMIC DNA]</scope>
    <source>
        <strain evidence="3 5">DSM 10309</strain>
    </source>
</reference>
<keyword evidence="1" id="KW-0812">Transmembrane</keyword>
<dbReference type="EMBL" id="BJUV01000001">
    <property type="protein sequence ID" value="GEK81865.1"/>
    <property type="molecule type" value="Genomic_DNA"/>
</dbReference>
<accession>A0A7W3JGH8</accession>
<feature type="transmembrane region" description="Helical" evidence="1">
    <location>
        <begin position="6"/>
        <end position="27"/>
    </location>
</feature>
<dbReference type="OrthoDB" id="9885002at2"/>
<evidence type="ECO:0000313" key="2">
    <source>
        <dbReference type="EMBL" id="GEK81865.1"/>
    </source>
</evidence>
<evidence type="ECO:0000313" key="3">
    <source>
        <dbReference type="EMBL" id="MBA8812420.1"/>
    </source>
</evidence>
<dbReference type="AlphaFoldDB" id="A0A7W3JGH8"/>
<proteinExistence type="predicted"/>
<keyword evidence="1" id="KW-0472">Membrane</keyword>
<gene>
    <name evidence="3" type="ORF">FB463_000644</name>
    <name evidence="2" type="ORF">FFA01_01740</name>
</gene>
<dbReference type="RefSeq" id="WP_146851981.1">
    <property type="nucleotide sequence ID" value="NZ_BAAAHR010000002.1"/>
</dbReference>
<dbReference type="Proteomes" id="UP000321154">
    <property type="component" value="Unassembled WGS sequence"/>
</dbReference>
<evidence type="ECO:0000256" key="1">
    <source>
        <dbReference type="SAM" id="Phobius"/>
    </source>
</evidence>
<protein>
    <submittedName>
        <fullName evidence="3">Uncharacterized protein</fullName>
    </submittedName>
</protein>
<keyword evidence="4" id="KW-1185">Reference proteome</keyword>
<evidence type="ECO:0000313" key="4">
    <source>
        <dbReference type="Proteomes" id="UP000321154"/>
    </source>
</evidence>
<dbReference type="EMBL" id="JACGWW010000001">
    <property type="protein sequence ID" value="MBA8812420.1"/>
    <property type="molecule type" value="Genomic_DNA"/>
</dbReference>
<reference evidence="2 4" key="1">
    <citation type="submission" date="2019-07" db="EMBL/GenBank/DDBJ databases">
        <title>Whole genome shotgun sequence of Frigoribacterium faeni NBRC 103066.</title>
        <authorList>
            <person name="Hosoyama A."/>
            <person name="Uohara A."/>
            <person name="Ohji S."/>
            <person name="Ichikawa N."/>
        </authorList>
    </citation>
    <scope>NUCLEOTIDE SEQUENCE [LARGE SCALE GENOMIC DNA]</scope>
    <source>
        <strain evidence="2 4">NBRC 103066</strain>
    </source>
</reference>
<organism evidence="3 5">
    <name type="scientific">Frigoribacterium faeni</name>
    <dbReference type="NCBI Taxonomy" id="145483"/>
    <lineage>
        <taxon>Bacteria</taxon>
        <taxon>Bacillati</taxon>
        <taxon>Actinomycetota</taxon>
        <taxon>Actinomycetes</taxon>
        <taxon>Micrococcales</taxon>
        <taxon>Microbacteriaceae</taxon>
        <taxon>Frigoribacterium</taxon>
    </lineage>
</organism>
<evidence type="ECO:0000313" key="5">
    <source>
        <dbReference type="Proteomes" id="UP000522688"/>
    </source>
</evidence>
<keyword evidence="1" id="KW-1133">Transmembrane helix</keyword>
<name>A0A7W3JGH8_9MICO</name>